<accession>A0A0G0TWI8</accession>
<sequence length="123" mass="13557">MKENNKKMSGAKKVAIGAGVVALGAASAGAYYLFGPKAKVHQKKATMLMGKMKKEVMSEVKKVKNVTMPVYHNVVDKIATNYTKQYKIHEGDAKAFAKKLKSEWKGANKLVKKTVQDLNKKSK</sequence>
<dbReference type="EMBL" id="LBYC01000016">
    <property type="protein sequence ID" value="KKR42337.1"/>
    <property type="molecule type" value="Genomic_DNA"/>
</dbReference>
<protein>
    <submittedName>
        <fullName evidence="1">Uncharacterized protein</fullName>
    </submittedName>
</protein>
<evidence type="ECO:0000313" key="1">
    <source>
        <dbReference type="EMBL" id="KKR42337.1"/>
    </source>
</evidence>
<evidence type="ECO:0000313" key="2">
    <source>
        <dbReference type="Proteomes" id="UP000034301"/>
    </source>
</evidence>
<reference evidence="1 2" key="1">
    <citation type="journal article" date="2015" name="Nature">
        <title>rRNA introns, odd ribosomes, and small enigmatic genomes across a large radiation of phyla.</title>
        <authorList>
            <person name="Brown C.T."/>
            <person name="Hug L.A."/>
            <person name="Thomas B.C."/>
            <person name="Sharon I."/>
            <person name="Castelle C.J."/>
            <person name="Singh A."/>
            <person name="Wilkins M.J."/>
            <person name="Williams K.H."/>
            <person name="Banfield J.F."/>
        </authorList>
    </citation>
    <scope>NUCLEOTIDE SEQUENCE [LARGE SCALE GENOMIC DNA]</scope>
</reference>
<dbReference type="Proteomes" id="UP000034301">
    <property type="component" value="Unassembled WGS sequence"/>
</dbReference>
<proteinExistence type="predicted"/>
<name>A0A0G0TWI8_9BACT</name>
<organism evidence="1 2">
    <name type="scientific">Candidatus Nomurabacteria bacterium GW2011_GWF2_40_12</name>
    <dbReference type="NCBI Taxonomy" id="1618776"/>
    <lineage>
        <taxon>Bacteria</taxon>
        <taxon>Candidatus Nomuraibacteriota</taxon>
    </lineage>
</organism>
<dbReference type="AlphaFoldDB" id="A0A0G0TWI8"/>
<comment type="caution">
    <text evidence="1">The sequence shown here is derived from an EMBL/GenBank/DDBJ whole genome shotgun (WGS) entry which is preliminary data.</text>
</comment>
<gene>
    <name evidence="1" type="ORF">UT78_C0016G0010</name>
</gene>